<reference evidence="2" key="1">
    <citation type="submission" date="2018-04" db="EMBL/GenBank/DDBJ databases">
        <title>Complete genome of Antarctic heterotrophic bacterium Hymenobacter nivis.</title>
        <authorList>
            <person name="Terashima M."/>
        </authorList>
    </citation>
    <scope>NUCLEOTIDE SEQUENCE [LARGE SCALE GENOMIC DNA]</scope>
    <source>
        <strain evidence="2">NBRC 111535</strain>
    </source>
</reference>
<name>A0A2Z3GGE6_9BACT</name>
<evidence type="ECO:0000313" key="1">
    <source>
        <dbReference type="EMBL" id="AWM32653.1"/>
    </source>
</evidence>
<gene>
    <name evidence="1" type="ORF">DDQ68_07555</name>
</gene>
<accession>A0A2Z3GGE6</accession>
<proteinExistence type="predicted"/>
<dbReference type="KEGG" id="hnv:DDQ68_07555"/>
<dbReference type="Proteomes" id="UP000245999">
    <property type="component" value="Chromosome"/>
</dbReference>
<organism evidence="1 2">
    <name type="scientific">Hymenobacter nivis</name>
    <dbReference type="NCBI Taxonomy" id="1850093"/>
    <lineage>
        <taxon>Bacteria</taxon>
        <taxon>Pseudomonadati</taxon>
        <taxon>Bacteroidota</taxon>
        <taxon>Cytophagia</taxon>
        <taxon>Cytophagales</taxon>
        <taxon>Hymenobacteraceae</taxon>
        <taxon>Hymenobacter</taxon>
    </lineage>
</organism>
<keyword evidence="2" id="KW-1185">Reference proteome</keyword>
<protein>
    <submittedName>
        <fullName evidence="1">Uncharacterized protein</fullName>
    </submittedName>
</protein>
<dbReference type="EMBL" id="CP029145">
    <property type="protein sequence ID" value="AWM32653.1"/>
    <property type="molecule type" value="Genomic_DNA"/>
</dbReference>
<sequence>MGPGTVLFTGRLLAIARGFFKEVFPDVVRVTRIGVAHTALGQVRGQAPHADLVDFTARVDAKIERDAVGGGYDLHLKAIEPAPLAGALSIIRLVL</sequence>
<evidence type="ECO:0000313" key="2">
    <source>
        <dbReference type="Proteomes" id="UP000245999"/>
    </source>
</evidence>
<dbReference type="AlphaFoldDB" id="A0A2Z3GGE6"/>